<proteinExistence type="predicted"/>
<protein>
    <submittedName>
        <fullName evidence="2">1222_t:CDS:1</fullName>
    </submittedName>
</protein>
<gene>
    <name evidence="2" type="ORF">FMOSSE_LOCUS1333</name>
</gene>
<evidence type="ECO:0000313" key="2">
    <source>
        <dbReference type="EMBL" id="CAG8448307.1"/>
    </source>
</evidence>
<sequence length="463" mass="53690">MADTSAVNEKKRKFTKDAVHTNSVVTSAELLKCSFDHHSKYTKQKLDVSGDDEQSEGKEDQSPFSQKQNDITPKRKPEDVEEEDDIYYNFEVTTQDSTLIAEETDVRLRMEGWRKKSKYVSAIHKQDLLRYNIIDTIGSSATNARRLFENIWETMVIAMEEVPSISITKDDKIKNYTKELFMGVNSLEKLRETIKSNHFTLRTSGNTGWKRQIIKISKIYRNQFENGKNSFKALKCSAILLNISQRDNDRRSPGSKIDTIIKLMELNLEFSIVEVSGSPSDPDHSHYVGDRNKIAKNLKIILNYIRTEYSEDFQQFRKIKVYGVQSYSKYYELDSLSLPFSGVYYFKQEFMFECPTITLLVSKALPKFLDNLWKIRDIISSSVESITSYIENMRESDDDGSNDTDPFGILRNKAFTNARQLEFLIPDYILSRLLFTTSGLYLFRVNSYRKNIAVYIRDVLDTS</sequence>
<dbReference type="EMBL" id="CAJVPP010000152">
    <property type="protein sequence ID" value="CAG8448307.1"/>
    <property type="molecule type" value="Genomic_DNA"/>
</dbReference>
<evidence type="ECO:0000313" key="3">
    <source>
        <dbReference type="Proteomes" id="UP000789375"/>
    </source>
</evidence>
<evidence type="ECO:0000256" key="1">
    <source>
        <dbReference type="SAM" id="MobiDB-lite"/>
    </source>
</evidence>
<feature type="region of interest" description="Disordered" evidence="1">
    <location>
        <begin position="45"/>
        <end position="82"/>
    </location>
</feature>
<feature type="compositionally biased region" description="Polar residues" evidence="1">
    <location>
        <begin position="62"/>
        <end position="71"/>
    </location>
</feature>
<dbReference type="Proteomes" id="UP000789375">
    <property type="component" value="Unassembled WGS sequence"/>
</dbReference>
<organism evidence="2 3">
    <name type="scientific">Funneliformis mosseae</name>
    <name type="common">Endomycorrhizal fungus</name>
    <name type="synonym">Glomus mosseae</name>
    <dbReference type="NCBI Taxonomy" id="27381"/>
    <lineage>
        <taxon>Eukaryota</taxon>
        <taxon>Fungi</taxon>
        <taxon>Fungi incertae sedis</taxon>
        <taxon>Mucoromycota</taxon>
        <taxon>Glomeromycotina</taxon>
        <taxon>Glomeromycetes</taxon>
        <taxon>Glomerales</taxon>
        <taxon>Glomeraceae</taxon>
        <taxon>Funneliformis</taxon>
    </lineage>
</organism>
<accession>A0A9N8YUW6</accession>
<keyword evidence="3" id="KW-1185">Reference proteome</keyword>
<reference evidence="2" key="1">
    <citation type="submission" date="2021-06" db="EMBL/GenBank/DDBJ databases">
        <authorList>
            <person name="Kallberg Y."/>
            <person name="Tangrot J."/>
            <person name="Rosling A."/>
        </authorList>
    </citation>
    <scope>NUCLEOTIDE SEQUENCE</scope>
    <source>
        <strain evidence="2">87-6 pot B 2015</strain>
    </source>
</reference>
<dbReference type="AlphaFoldDB" id="A0A9N8YUW6"/>
<comment type="caution">
    <text evidence="2">The sequence shown here is derived from an EMBL/GenBank/DDBJ whole genome shotgun (WGS) entry which is preliminary data.</text>
</comment>
<name>A0A9N8YUW6_FUNMO</name>